<keyword evidence="1" id="KW-1133">Transmembrane helix</keyword>
<proteinExistence type="predicted"/>
<accession>A0A4S8M8D2</accession>
<dbReference type="AlphaFoldDB" id="A0A4S8M8D2"/>
<dbReference type="Proteomes" id="UP000297245">
    <property type="component" value="Unassembled WGS sequence"/>
</dbReference>
<sequence length="79" mass="9203">MVLGPTARKLLPYLNFGIATSALIFQTTVLYPWHHELDAAFHKLKAEQTEMLKEFHEVKLKRIEELETKVLGIQSRQVR</sequence>
<evidence type="ECO:0000313" key="2">
    <source>
        <dbReference type="EMBL" id="THU98614.1"/>
    </source>
</evidence>
<gene>
    <name evidence="2" type="ORF">K435DRAFT_660536</name>
</gene>
<evidence type="ECO:0000256" key="1">
    <source>
        <dbReference type="SAM" id="Phobius"/>
    </source>
</evidence>
<evidence type="ECO:0000313" key="3">
    <source>
        <dbReference type="Proteomes" id="UP000297245"/>
    </source>
</evidence>
<dbReference type="OrthoDB" id="9992270at2759"/>
<keyword evidence="1" id="KW-0472">Membrane</keyword>
<feature type="transmembrane region" description="Helical" evidence="1">
    <location>
        <begin position="12"/>
        <end position="33"/>
    </location>
</feature>
<reference evidence="2 3" key="1">
    <citation type="journal article" date="2019" name="Nat. Ecol. Evol.">
        <title>Megaphylogeny resolves global patterns of mushroom evolution.</title>
        <authorList>
            <person name="Varga T."/>
            <person name="Krizsan K."/>
            <person name="Foldi C."/>
            <person name="Dima B."/>
            <person name="Sanchez-Garcia M."/>
            <person name="Sanchez-Ramirez S."/>
            <person name="Szollosi G.J."/>
            <person name="Szarkandi J.G."/>
            <person name="Papp V."/>
            <person name="Albert L."/>
            <person name="Andreopoulos W."/>
            <person name="Angelini C."/>
            <person name="Antonin V."/>
            <person name="Barry K.W."/>
            <person name="Bougher N.L."/>
            <person name="Buchanan P."/>
            <person name="Buyck B."/>
            <person name="Bense V."/>
            <person name="Catcheside P."/>
            <person name="Chovatia M."/>
            <person name="Cooper J."/>
            <person name="Damon W."/>
            <person name="Desjardin D."/>
            <person name="Finy P."/>
            <person name="Geml J."/>
            <person name="Haridas S."/>
            <person name="Hughes K."/>
            <person name="Justo A."/>
            <person name="Karasinski D."/>
            <person name="Kautmanova I."/>
            <person name="Kiss B."/>
            <person name="Kocsube S."/>
            <person name="Kotiranta H."/>
            <person name="LaButti K.M."/>
            <person name="Lechner B.E."/>
            <person name="Liimatainen K."/>
            <person name="Lipzen A."/>
            <person name="Lukacs Z."/>
            <person name="Mihaltcheva S."/>
            <person name="Morgado L.N."/>
            <person name="Niskanen T."/>
            <person name="Noordeloos M.E."/>
            <person name="Ohm R.A."/>
            <person name="Ortiz-Santana B."/>
            <person name="Ovrebo C."/>
            <person name="Racz N."/>
            <person name="Riley R."/>
            <person name="Savchenko A."/>
            <person name="Shiryaev A."/>
            <person name="Soop K."/>
            <person name="Spirin V."/>
            <person name="Szebenyi C."/>
            <person name="Tomsovsky M."/>
            <person name="Tulloss R.E."/>
            <person name="Uehling J."/>
            <person name="Grigoriev I.V."/>
            <person name="Vagvolgyi C."/>
            <person name="Papp T."/>
            <person name="Martin F.M."/>
            <person name="Miettinen O."/>
            <person name="Hibbett D.S."/>
            <person name="Nagy L.G."/>
        </authorList>
    </citation>
    <scope>NUCLEOTIDE SEQUENCE [LARGE SCALE GENOMIC DNA]</scope>
    <source>
        <strain evidence="2 3">CBS 962.96</strain>
    </source>
</reference>
<dbReference type="EMBL" id="ML179133">
    <property type="protein sequence ID" value="THU98614.1"/>
    <property type="molecule type" value="Genomic_DNA"/>
</dbReference>
<organism evidence="2 3">
    <name type="scientific">Dendrothele bispora (strain CBS 962.96)</name>
    <dbReference type="NCBI Taxonomy" id="1314807"/>
    <lineage>
        <taxon>Eukaryota</taxon>
        <taxon>Fungi</taxon>
        <taxon>Dikarya</taxon>
        <taxon>Basidiomycota</taxon>
        <taxon>Agaricomycotina</taxon>
        <taxon>Agaricomycetes</taxon>
        <taxon>Agaricomycetidae</taxon>
        <taxon>Agaricales</taxon>
        <taxon>Agaricales incertae sedis</taxon>
        <taxon>Dendrothele</taxon>
    </lineage>
</organism>
<name>A0A4S8M8D2_DENBC</name>
<dbReference type="PANTHER" id="PTHR40135">
    <property type="entry name" value="MITOCHONDRIAL PHOSPHATE CARRIER PROTEIN"/>
    <property type="match status" value="1"/>
</dbReference>
<dbReference type="PANTHER" id="PTHR40135:SF1">
    <property type="entry name" value="MITOCHONDRIAL PHOSPHATE CARRIER PROTEIN"/>
    <property type="match status" value="1"/>
</dbReference>
<keyword evidence="1" id="KW-0812">Transmembrane</keyword>
<protein>
    <submittedName>
        <fullName evidence="2">Uncharacterized protein</fullName>
    </submittedName>
</protein>
<keyword evidence="3" id="KW-1185">Reference proteome</keyword>